<accession>A0ACA9L8Y6</accession>
<dbReference type="Proteomes" id="UP000789702">
    <property type="component" value="Unassembled WGS sequence"/>
</dbReference>
<dbReference type="EMBL" id="CAJVPU010003257">
    <property type="protein sequence ID" value="CAG8515595.1"/>
    <property type="molecule type" value="Genomic_DNA"/>
</dbReference>
<gene>
    <name evidence="1" type="ORF">DHETER_LOCUS3667</name>
</gene>
<proteinExistence type="predicted"/>
<keyword evidence="2" id="KW-1185">Reference proteome</keyword>
<evidence type="ECO:0000313" key="1">
    <source>
        <dbReference type="EMBL" id="CAG8515595.1"/>
    </source>
</evidence>
<sequence>MPLFHRKLSPNLLNEKMSLVNNIDCIDNNFGLENRSLTCSFSELPHWLQDNVDILTGYRRPTYSYIKCMRSLFYLHNESVNIWSHLVGAVIFIIILITTYFSLSTYSSITPWDFVVQYSFLVGVLLCLTFSALFHSFMCHSEMVINISVAIPARFRTPEFRWFRTTLFIALGASVVIPIFHALILYGKLSPGTFDIWGSSHQIFHFFVVFACLTNYHGLISAMSYWHEHNYDCKLDIRSLI</sequence>
<organism evidence="1 2">
    <name type="scientific">Dentiscutata heterogama</name>
    <dbReference type="NCBI Taxonomy" id="1316150"/>
    <lineage>
        <taxon>Eukaryota</taxon>
        <taxon>Fungi</taxon>
        <taxon>Fungi incertae sedis</taxon>
        <taxon>Mucoromycota</taxon>
        <taxon>Glomeromycotina</taxon>
        <taxon>Glomeromycetes</taxon>
        <taxon>Diversisporales</taxon>
        <taxon>Gigasporaceae</taxon>
        <taxon>Dentiscutata</taxon>
    </lineage>
</organism>
<name>A0ACA9L8Y6_9GLOM</name>
<protein>
    <submittedName>
        <fullName evidence="1">14303_t:CDS:1</fullName>
    </submittedName>
</protein>
<evidence type="ECO:0000313" key="2">
    <source>
        <dbReference type="Proteomes" id="UP000789702"/>
    </source>
</evidence>
<reference evidence="1" key="1">
    <citation type="submission" date="2021-06" db="EMBL/GenBank/DDBJ databases">
        <authorList>
            <person name="Kallberg Y."/>
            <person name="Tangrot J."/>
            <person name="Rosling A."/>
        </authorList>
    </citation>
    <scope>NUCLEOTIDE SEQUENCE</scope>
    <source>
        <strain evidence="1">IL203A</strain>
    </source>
</reference>
<comment type="caution">
    <text evidence="1">The sequence shown here is derived from an EMBL/GenBank/DDBJ whole genome shotgun (WGS) entry which is preliminary data.</text>
</comment>